<evidence type="ECO:0000256" key="1">
    <source>
        <dbReference type="ARBA" id="ARBA00009244"/>
    </source>
</evidence>
<dbReference type="GO" id="GO:0008774">
    <property type="term" value="F:acetaldehyde dehydrogenase (acetylating) activity"/>
    <property type="evidence" value="ECO:0007669"/>
    <property type="project" value="UniProtKB-UniRule"/>
</dbReference>
<comment type="similarity">
    <text evidence="1 4">Belongs to the acetaldehyde dehydrogenase family.</text>
</comment>
<accession>A0ABD4QTK7</accession>
<dbReference type="Pfam" id="PF09290">
    <property type="entry name" value="AcetDehyd-dimer"/>
    <property type="match status" value="1"/>
</dbReference>
<dbReference type="NCBIfam" id="NF006157">
    <property type="entry name" value="PRK08300.1"/>
    <property type="match status" value="1"/>
</dbReference>
<dbReference type="PIRSF" id="PIRSF015689">
    <property type="entry name" value="Actaldh_dh_actl"/>
    <property type="match status" value="1"/>
</dbReference>
<keyword evidence="3 4" id="KW-0520">NAD</keyword>
<dbReference type="Pfam" id="PF01118">
    <property type="entry name" value="Semialdhyde_dh"/>
    <property type="match status" value="1"/>
</dbReference>
<dbReference type="InterPro" id="IPR000534">
    <property type="entry name" value="Semialdehyde_DH_NAD-bd"/>
</dbReference>
<dbReference type="SUPFAM" id="SSF51735">
    <property type="entry name" value="NAD(P)-binding Rossmann-fold domains"/>
    <property type="match status" value="1"/>
</dbReference>
<comment type="catalytic activity">
    <reaction evidence="4">
        <text>acetaldehyde + NAD(+) + CoA = acetyl-CoA + NADH + H(+)</text>
        <dbReference type="Rhea" id="RHEA:23288"/>
        <dbReference type="ChEBI" id="CHEBI:15343"/>
        <dbReference type="ChEBI" id="CHEBI:15378"/>
        <dbReference type="ChEBI" id="CHEBI:57287"/>
        <dbReference type="ChEBI" id="CHEBI:57288"/>
        <dbReference type="ChEBI" id="CHEBI:57540"/>
        <dbReference type="ChEBI" id="CHEBI:57945"/>
        <dbReference type="EC" id="1.2.1.10"/>
    </reaction>
</comment>
<evidence type="ECO:0000256" key="2">
    <source>
        <dbReference type="ARBA" id="ARBA00022797"/>
    </source>
</evidence>
<feature type="binding site" evidence="4">
    <location>
        <position position="269"/>
    </location>
    <ligand>
        <name>NAD(+)</name>
        <dbReference type="ChEBI" id="CHEBI:57540"/>
    </ligand>
</feature>
<gene>
    <name evidence="6" type="ORF">PL14_07325</name>
</gene>
<feature type="domain" description="Semialdehyde dehydrogenase NAD-binding" evidence="5">
    <location>
        <begin position="6"/>
        <end position="119"/>
    </location>
</feature>
<dbReference type="NCBIfam" id="TIGR03215">
    <property type="entry name" value="ac_ald_DH_ac"/>
    <property type="match status" value="1"/>
</dbReference>
<dbReference type="SUPFAM" id="SSF55347">
    <property type="entry name" value="Glyceraldehyde-3-phosphate dehydrogenase-like, C-terminal domain"/>
    <property type="match status" value="1"/>
</dbReference>
<evidence type="ECO:0000313" key="7">
    <source>
        <dbReference type="Proteomes" id="UP000078309"/>
    </source>
</evidence>
<keyword evidence="4 6" id="KW-0560">Oxidoreductase</keyword>
<feature type="active site" description="Acyl-thioester intermediate" evidence="4">
    <location>
        <position position="127"/>
    </location>
</feature>
<feature type="binding site" evidence="4">
    <location>
        <begin position="12"/>
        <end position="15"/>
    </location>
    <ligand>
        <name>NAD(+)</name>
        <dbReference type="ChEBI" id="CHEBI:57540"/>
    </ligand>
</feature>
<reference evidence="6 7" key="1">
    <citation type="journal article" date="2017" name="J. Fish Dis.">
        <title>Comparative assessment of Vibrio virulence in marine fish larvae.</title>
        <authorList>
            <person name="Ronneseth A."/>
            <person name="Castillo D."/>
            <person name="D'Alvise P."/>
            <person name="Tonnesen O."/>
            <person name="Haugland G."/>
            <person name="Grotkjaer T."/>
            <person name="Engell-Sorensen K."/>
            <person name="Norremark L."/>
            <person name="Bergh O."/>
            <person name="Wergeland H.I."/>
            <person name="Gram L."/>
        </authorList>
    </citation>
    <scope>NUCLEOTIDE SEQUENCE [LARGE SCALE GENOMIC DNA]</scope>
    <source>
        <strain evidence="6 7">90-11-286</strain>
    </source>
</reference>
<dbReference type="EC" id="1.2.1.10" evidence="4"/>
<dbReference type="AlphaFoldDB" id="A0ABD4QTK7"/>
<feature type="binding site" evidence="4">
    <location>
        <begin position="159"/>
        <end position="167"/>
    </location>
    <ligand>
        <name>NAD(+)</name>
        <dbReference type="ChEBI" id="CHEBI:57540"/>
    </ligand>
</feature>
<sequence>MNKKLKVGILGTGNIGTDLLLKIIRSEFLVCKAFVGRNLNSTGMRKAVELGIPISDKSIEAFTSGLFDVDLVFDATSAQMHKKHAPIFESMGILAIDMTPSQVGSMCVPAINMEECLGKKNMNMITCGGQASVPIAYTLKKVVPEIEYIETVSAISSNSAGPGTRANLDEYINNTEAALSYFSGCNNVKAIINLNPAIPHIDMQTTVFAKVSSCNIEEVKSSINECVKTIQSYVPGYKLVVEPVYESGRIMVMVRVKGLGDYLPQYAGNLDIINCAAISLAESYAKVGRIDPL</sequence>
<dbReference type="CDD" id="cd23933">
    <property type="entry name" value="ALDH_C"/>
    <property type="match status" value="1"/>
</dbReference>
<evidence type="ECO:0000313" key="6">
    <source>
        <dbReference type="EMBL" id="MBT2918494.1"/>
    </source>
</evidence>
<name>A0ABD4QTK7_VIBAN</name>
<dbReference type="InterPro" id="IPR036291">
    <property type="entry name" value="NAD(P)-bd_dom_sf"/>
</dbReference>
<organism evidence="6 7">
    <name type="scientific">Vibrio anguillarum</name>
    <name type="common">Listonella anguillarum</name>
    <dbReference type="NCBI Taxonomy" id="55601"/>
    <lineage>
        <taxon>Bacteria</taxon>
        <taxon>Pseudomonadati</taxon>
        <taxon>Pseudomonadota</taxon>
        <taxon>Gammaproteobacteria</taxon>
        <taxon>Vibrionales</taxon>
        <taxon>Vibrionaceae</taxon>
        <taxon>Vibrio</taxon>
    </lineage>
</organism>
<dbReference type="HAMAP" id="MF_01657">
    <property type="entry name" value="Ac_ald_DH_ac"/>
    <property type="match status" value="1"/>
</dbReference>
<dbReference type="GO" id="GO:0051287">
    <property type="term" value="F:NAD binding"/>
    <property type="evidence" value="ECO:0007669"/>
    <property type="project" value="UniProtKB-UniRule"/>
</dbReference>
<comment type="caution">
    <text evidence="6">The sequence shown here is derived from an EMBL/GenBank/DDBJ whole genome shotgun (WGS) entry which is preliminary data.</text>
</comment>
<protein>
    <recommendedName>
        <fullName evidence="4">Acetaldehyde dehydrogenase</fullName>
        <ecNumber evidence="4">1.2.1.10</ecNumber>
    </recommendedName>
    <alternativeName>
        <fullName evidence="4">Acetaldehyde dehydrogenase [acetylating]</fullName>
    </alternativeName>
</protein>
<proteinExistence type="inferred from homology"/>
<evidence type="ECO:0000256" key="3">
    <source>
        <dbReference type="ARBA" id="ARBA00023027"/>
    </source>
</evidence>
<evidence type="ECO:0000259" key="5">
    <source>
        <dbReference type="SMART" id="SM00859"/>
    </source>
</evidence>
<dbReference type="Gene3D" id="3.40.50.720">
    <property type="entry name" value="NAD(P)-binding Rossmann-like Domain"/>
    <property type="match status" value="1"/>
</dbReference>
<keyword evidence="2 4" id="KW-0058">Aromatic hydrocarbons catabolism</keyword>
<evidence type="ECO:0000256" key="4">
    <source>
        <dbReference type="HAMAP-Rule" id="MF_01657"/>
    </source>
</evidence>
<dbReference type="Proteomes" id="UP000078309">
    <property type="component" value="Unassembled WGS sequence"/>
</dbReference>
<dbReference type="EMBL" id="JAHGUI010000022">
    <property type="protein sequence ID" value="MBT2918494.1"/>
    <property type="molecule type" value="Genomic_DNA"/>
</dbReference>
<dbReference type="InterPro" id="IPR015426">
    <property type="entry name" value="Acetylaldehyde_DH_C"/>
</dbReference>
<dbReference type="RefSeq" id="WP_064626026.1">
    <property type="nucleotide sequence ID" value="NZ_CP022101.1"/>
</dbReference>
<dbReference type="InterPro" id="IPR003361">
    <property type="entry name" value="Acetaldehyde_dehydrogenase"/>
</dbReference>
<dbReference type="Gene3D" id="3.30.360.10">
    <property type="entry name" value="Dihydrodipicolinate Reductase, domain 2"/>
    <property type="match status" value="1"/>
</dbReference>
<dbReference type="SMART" id="SM00859">
    <property type="entry name" value="Semialdhyde_dh"/>
    <property type="match status" value="1"/>
</dbReference>